<dbReference type="EMBL" id="NILF01000050">
    <property type="protein sequence ID" value="TWL36500.1"/>
    <property type="molecule type" value="Genomic_DNA"/>
</dbReference>
<evidence type="ECO:0000313" key="1">
    <source>
        <dbReference type="EMBL" id="TWL36500.1"/>
    </source>
</evidence>
<proteinExistence type="predicted"/>
<sequence>MLFHDSKGELSLRQPAVPIETKDFDHLPALFSHNSRCGLRHAAAARALVQS</sequence>
<dbReference type="Proteomes" id="UP000429980">
    <property type="component" value="Unassembled WGS sequence"/>
</dbReference>
<accession>A0ABY3FTY5</accession>
<name>A0ABY3FTY5_9BACI</name>
<reference evidence="1 2" key="1">
    <citation type="submission" date="2019-06" db="EMBL/GenBank/DDBJ databases">
        <title>Genome sequence analysis of &gt;100 Bacillus licheniformis strains suggests intrinsic resistance to this species.</title>
        <authorList>
            <person name="Wels M."/>
            <person name="Siezen R.J."/>
            <person name="Johansen E."/>
            <person name="Stuer-Lauridsen B."/>
            <person name="Bjerre K."/>
            <person name="Nielsen B.K.K."/>
        </authorList>
    </citation>
    <scope>NUCLEOTIDE SEQUENCE [LARGE SCALE GENOMIC DNA]</scope>
    <source>
        <strain evidence="1 2">BAC-15381</strain>
    </source>
</reference>
<evidence type="ECO:0000313" key="2">
    <source>
        <dbReference type="Proteomes" id="UP000429980"/>
    </source>
</evidence>
<comment type="caution">
    <text evidence="1">The sequence shown here is derived from an EMBL/GenBank/DDBJ whole genome shotgun (WGS) entry which is preliminary data.</text>
</comment>
<organism evidence="1 2">
    <name type="scientific">Bacillus paralicheniformis</name>
    <dbReference type="NCBI Taxonomy" id="1648923"/>
    <lineage>
        <taxon>Bacteria</taxon>
        <taxon>Bacillati</taxon>
        <taxon>Bacillota</taxon>
        <taxon>Bacilli</taxon>
        <taxon>Bacillales</taxon>
        <taxon>Bacillaceae</taxon>
        <taxon>Bacillus</taxon>
    </lineage>
</organism>
<gene>
    <name evidence="1" type="ORF">CHCC15381_3090</name>
</gene>
<keyword evidence="2" id="KW-1185">Reference proteome</keyword>
<protein>
    <submittedName>
        <fullName evidence="1">Uncharacterized protein</fullName>
    </submittedName>
</protein>